<dbReference type="Proteomes" id="UP000509126">
    <property type="component" value="Chromosome"/>
</dbReference>
<dbReference type="Proteomes" id="UP000293391">
    <property type="component" value="Chromosome"/>
</dbReference>
<evidence type="ECO:0000313" key="2">
    <source>
        <dbReference type="EMBL" id="MBB6362456.1"/>
    </source>
</evidence>
<reference evidence="3 5" key="3">
    <citation type="submission" date="2019-11" db="EMBL/GenBank/DDBJ databases">
        <title>FDA dAtabase for Regulatory Grade micrObial Sequences (FDA-ARGOS): Supporting development and validation of Infectious Disease Dx tests.</title>
        <authorList>
            <person name="Patel R."/>
            <person name="Rucinski S."/>
            <person name="Tallon L."/>
            <person name="Sadzewicz L."/>
            <person name="Vavikolanu K."/>
            <person name="Mehta A."/>
            <person name="Aluvathingal J."/>
            <person name="Nadendla S."/>
            <person name="Nandy P."/>
            <person name="Geyer C."/>
            <person name="Yan Y."/>
            <person name="Sichtig H."/>
        </authorList>
    </citation>
    <scope>NUCLEOTIDE SEQUENCE [LARGE SCALE GENOMIC DNA]</scope>
    <source>
        <strain evidence="3 5">FDAARGOS_557</strain>
    </source>
</reference>
<dbReference type="EMBL" id="CP054803">
    <property type="protein sequence ID" value="QKU22223.1"/>
    <property type="molecule type" value="Genomic_DNA"/>
</dbReference>
<reference evidence="4" key="2">
    <citation type="journal article" date="2019" name="Nat. Commun.">
        <title>Spatiotemporal dynamics of multidrug resistant bacteria on intensive care unit surfaces.</title>
        <authorList>
            <person name="D'Souza A.W."/>
            <person name="Potter R.F."/>
            <person name="Wallace M."/>
            <person name="Shupe A."/>
            <person name="Patel S."/>
            <person name="Sun X."/>
            <person name="Gul D."/>
            <person name="Kwon J.H."/>
            <person name="Andleeb S."/>
            <person name="Burnham C.D."/>
            <person name="Dantas G."/>
        </authorList>
    </citation>
    <scope>NUCLEOTIDE SEQUENCE</scope>
    <source>
        <strain evidence="4">AL_065</strain>
    </source>
</reference>
<organism evidence="3 5">
    <name type="scientific">Acinetobacter lwoffii</name>
    <dbReference type="NCBI Taxonomy" id="28090"/>
    <lineage>
        <taxon>Bacteria</taxon>
        <taxon>Pseudomonadati</taxon>
        <taxon>Pseudomonadota</taxon>
        <taxon>Gammaproteobacteria</taxon>
        <taxon>Moraxellales</taxon>
        <taxon>Moraxellaceae</taxon>
        <taxon>Acinetobacter</taxon>
    </lineage>
</organism>
<reference evidence="4" key="1">
    <citation type="submission" date="2018-10" db="EMBL/GenBank/DDBJ databases">
        <authorList>
            <person name="D'Souza A.W."/>
            <person name="Potter R.F."/>
            <person name="Wallace M."/>
            <person name="Shupe A."/>
            <person name="Patel S."/>
            <person name="Sun S."/>
            <person name="Gul D."/>
            <person name="Kwon J.H."/>
            <person name="Andleeb S."/>
            <person name="Burnham C.-A.D."/>
            <person name="Dantas G."/>
        </authorList>
    </citation>
    <scope>NUCLEOTIDE SEQUENCE</scope>
    <source>
        <strain evidence="4">AL_065</strain>
    </source>
</reference>
<gene>
    <name evidence="4" type="ORF">EVX74_010885</name>
    <name evidence="3" type="ORF">FOB19_12935</name>
    <name evidence="2" type="ORF">HNP34_000552</name>
</gene>
<evidence type="ECO:0000313" key="3">
    <source>
        <dbReference type="EMBL" id="QKU22223.1"/>
    </source>
</evidence>
<evidence type="ECO:0000313" key="5">
    <source>
        <dbReference type="Proteomes" id="UP000509126"/>
    </source>
</evidence>
<dbReference type="Proteomes" id="UP000548425">
    <property type="component" value="Unassembled WGS sequence"/>
</dbReference>
<feature type="region of interest" description="Disordered" evidence="1">
    <location>
        <begin position="30"/>
        <end position="52"/>
    </location>
</feature>
<protein>
    <submittedName>
        <fullName evidence="3">Uncharacterized protein</fullName>
    </submittedName>
</protein>
<feature type="compositionally biased region" description="Polar residues" evidence="1">
    <location>
        <begin position="32"/>
        <end position="52"/>
    </location>
</feature>
<dbReference type="AlphaFoldDB" id="A0A6N1MJG8"/>
<dbReference type="EMBL" id="CP078045">
    <property type="protein sequence ID" value="QXR06608.1"/>
    <property type="molecule type" value="Genomic_DNA"/>
</dbReference>
<name>A0A6N1MJG8_ACILW</name>
<evidence type="ECO:0000256" key="1">
    <source>
        <dbReference type="SAM" id="MobiDB-lite"/>
    </source>
</evidence>
<reference evidence="4" key="5">
    <citation type="submission" date="2021-06" db="EMBL/GenBank/DDBJ databases">
        <authorList>
            <person name="Diorio-Toth L."/>
        </authorList>
    </citation>
    <scope>NUCLEOTIDE SEQUENCE</scope>
    <source>
        <strain evidence="4">AL_065</strain>
    </source>
</reference>
<dbReference type="RefSeq" id="WP_004279546.1">
    <property type="nucleotide sequence ID" value="NZ_CABIYT010000004.1"/>
</dbReference>
<evidence type="ECO:0000313" key="4">
    <source>
        <dbReference type="EMBL" id="QXR06608.1"/>
    </source>
</evidence>
<sequence length="52" mass="5926">MLKKILLVLLILAPSALYLYIVNRDDNHTAETETVSTPTENSQPEQYQTPDH</sequence>
<evidence type="ECO:0000313" key="6">
    <source>
        <dbReference type="Proteomes" id="UP000548425"/>
    </source>
</evidence>
<reference evidence="2 6" key="4">
    <citation type="submission" date="2020-08" db="EMBL/GenBank/DDBJ databases">
        <title>Functional genomics of gut bacteria from endangered species of beetles.</title>
        <authorList>
            <person name="Carlos-Shanley C."/>
        </authorList>
    </citation>
    <scope>NUCLEOTIDE SEQUENCE [LARGE SCALE GENOMIC DNA]</scope>
    <source>
        <strain evidence="2 6">S00127</strain>
    </source>
</reference>
<accession>A0A6N1MJG8</accession>
<dbReference type="EMBL" id="JACHLA010000002">
    <property type="protein sequence ID" value="MBB6362456.1"/>
    <property type="molecule type" value="Genomic_DNA"/>
</dbReference>
<proteinExistence type="predicted"/>